<gene>
    <name evidence="1" type="ORF">J2W69_001204</name>
</gene>
<name>A0ABU1VX26_9GAMM</name>
<dbReference type="EMBL" id="JAVDWR010000002">
    <property type="protein sequence ID" value="MDR7120275.1"/>
    <property type="molecule type" value="Genomic_DNA"/>
</dbReference>
<dbReference type="SUPFAM" id="SSF53850">
    <property type="entry name" value="Periplasmic binding protein-like II"/>
    <property type="match status" value="1"/>
</dbReference>
<accession>A0ABU1VX26</accession>
<keyword evidence="2" id="KW-1185">Reference proteome</keyword>
<dbReference type="Proteomes" id="UP001257909">
    <property type="component" value="Unassembled WGS sequence"/>
</dbReference>
<evidence type="ECO:0000313" key="1">
    <source>
        <dbReference type="EMBL" id="MDR7120275.1"/>
    </source>
</evidence>
<protein>
    <submittedName>
        <fullName evidence="1">ABC-type amino acid transport substrate-binding protein</fullName>
    </submittedName>
</protein>
<reference evidence="1 2" key="1">
    <citation type="submission" date="2023-07" db="EMBL/GenBank/DDBJ databases">
        <title>Sorghum-associated microbial communities from plants grown in Nebraska, USA.</title>
        <authorList>
            <person name="Schachtman D."/>
        </authorList>
    </citation>
    <scope>NUCLEOTIDE SEQUENCE [LARGE SCALE GENOMIC DNA]</scope>
    <source>
        <strain evidence="1 2">4138</strain>
    </source>
</reference>
<comment type="caution">
    <text evidence="1">The sequence shown here is derived from an EMBL/GenBank/DDBJ whole genome shotgun (WGS) entry which is preliminary data.</text>
</comment>
<dbReference type="Gene3D" id="3.40.190.10">
    <property type="entry name" value="Periplasmic binding protein-like II"/>
    <property type="match status" value="2"/>
</dbReference>
<sequence>MTRWIFLCFVATVQATPLVKAGNPTNFSLSLPGATVPVGYDAFLLRCIEQQSRMQFDWKSYPNNRLFHLVKTGELDLVYPALFDAERDKKSVRSIEFVTVNNIWLTLPDSEVDLTDKSIAVSVKRGSLQASYLEKAGYTNVVYVEEFDKQLATLDARRVDAALIPDLSLKALLSDRSPVYRQHIFNTTSGGFYLSKEFAKHHLHSVNQAILLCQQQISKPALPDE</sequence>
<proteinExistence type="predicted"/>
<evidence type="ECO:0000313" key="2">
    <source>
        <dbReference type="Proteomes" id="UP001257909"/>
    </source>
</evidence>
<dbReference type="RefSeq" id="WP_310275582.1">
    <property type="nucleotide sequence ID" value="NZ_JAVDWR010000002.1"/>
</dbReference>
<organism evidence="1 2">
    <name type="scientific">Rheinheimera soli</name>
    <dbReference type="NCBI Taxonomy" id="443616"/>
    <lineage>
        <taxon>Bacteria</taxon>
        <taxon>Pseudomonadati</taxon>
        <taxon>Pseudomonadota</taxon>
        <taxon>Gammaproteobacteria</taxon>
        <taxon>Chromatiales</taxon>
        <taxon>Chromatiaceae</taxon>
        <taxon>Rheinheimera</taxon>
    </lineage>
</organism>